<evidence type="ECO:0000313" key="1">
    <source>
        <dbReference type="EMBL" id="MZL60603.1"/>
    </source>
</evidence>
<name>A0A6L8T8Q1_9FIRM</name>
<dbReference type="Proteomes" id="UP000452293">
    <property type="component" value="Unassembled WGS sequence"/>
</dbReference>
<dbReference type="RefSeq" id="WP_129974955.1">
    <property type="nucleotide sequence ID" value="NZ_CAKXSV010000020.1"/>
</dbReference>
<dbReference type="InterPro" id="IPR049215">
    <property type="entry name" value="DUF6809"/>
</dbReference>
<dbReference type="AlphaFoldDB" id="A0A6L8T8Q1"/>
<dbReference type="EMBL" id="WWVW01000012">
    <property type="protein sequence ID" value="MZL77249.1"/>
    <property type="molecule type" value="Genomic_DNA"/>
</dbReference>
<evidence type="ECO:0000313" key="3">
    <source>
        <dbReference type="Proteomes" id="UP000452293"/>
    </source>
</evidence>
<dbReference type="Proteomes" id="UP000473323">
    <property type="component" value="Unassembled WGS sequence"/>
</dbReference>
<keyword evidence="3" id="KW-1185">Reference proteome</keyword>
<proteinExistence type="predicted"/>
<dbReference type="Pfam" id="PF20648">
    <property type="entry name" value="DUF6809"/>
    <property type="match status" value="1"/>
</dbReference>
<sequence>MDIIDQLYNSHVSAATLDTLDKYRIHKDQALHGYHVLKEQLTEDQAAALDQVMNENLNLLTDELEQNFRNGFCLGVKMMCEVFGKDV</sequence>
<protein>
    <submittedName>
        <fullName evidence="1">Uncharacterized protein</fullName>
    </submittedName>
</protein>
<reference evidence="3 4" key="1">
    <citation type="journal article" date="2019" name="Nat. Med.">
        <title>A library of human gut bacterial isolates paired with longitudinal multiomics data enables mechanistic microbiome research.</title>
        <authorList>
            <person name="Poyet M."/>
            <person name="Groussin M."/>
            <person name="Gibbons S.M."/>
            <person name="Avila-Pacheco J."/>
            <person name="Jiang X."/>
            <person name="Kearney S.M."/>
            <person name="Perrotta A.R."/>
            <person name="Berdy B."/>
            <person name="Zhao S."/>
            <person name="Lieberman T.D."/>
            <person name="Swanson P.K."/>
            <person name="Smith M."/>
            <person name="Roesemann S."/>
            <person name="Alexander J.E."/>
            <person name="Rich S.A."/>
            <person name="Livny J."/>
            <person name="Vlamakis H."/>
            <person name="Clish C."/>
            <person name="Bullock K."/>
            <person name="Deik A."/>
            <person name="Scott J."/>
            <person name="Pierce K.A."/>
            <person name="Xavier R.J."/>
            <person name="Alm E.J."/>
        </authorList>
    </citation>
    <scope>NUCLEOTIDE SEQUENCE [LARGE SCALE GENOMIC DNA]</scope>
    <source>
        <strain evidence="2 3">BIOML-A1</strain>
        <strain evidence="1 4">BIOML-A4</strain>
    </source>
</reference>
<evidence type="ECO:0000313" key="4">
    <source>
        <dbReference type="Proteomes" id="UP000473323"/>
    </source>
</evidence>
<accession>A0A6L8T8Q1</accession>
<gene>
    <name evidence="1" type="ORF">GT694_00755</name>
    <name evidence="2" type="ORF">GT718_07710</name>
</gene>
<evidence type="ECO:0000313" key="2">
    <source>
        <dbReference type="EMBL" id="MZL77249.1"/>
    </source>
</evidence>
<dbReference type="EMBL" id="WWVT01000001">
    <property type="protein sequence ID" value="MZL60603.1"/>
    <property type="molecule type" value="Genomic_DNA"/>
</dbReference>
<organism evidence="1 4">
    <name type="scientific">Blautia massiliensis</name>
    <name type="common">ex Durand et al. 2017</name>
    <dbReference type="NCBI Taxonomy" id="1737424"/>
    <lineage>
        <taxon>Bacteria</taxon>
        <taxon>Bacillati</taxon>
        <taxon>Bacillota</taxon>
        <taxon>Clostridia</taxon>
        <taxon>Lachnospirales</taxon>
        <taxon>Lachnospiraceae</taxon>
        <taxon>Blautia</taxon>
    </lineage>
</organism>
<comment type="caution">
    <text evidence="1">The sequence shown here is derived from an EMBL/GenBank/DDBJ whole genome shotgun (WGS) entry which is preliminary data.</text>
</comment>